<keyword evidence="8" id="KW-1185">Reference proteome</keyword>
<name>A0A497XIQ8_9PROT</name>
<evidence type="ECO:0000313" key="7">
    <source>
        <dbReference type="EMBL" id="RLJ67792.1"/>
    </source>
</evidence>
<comment type="caution">
    <text evidence="5">Lacks conserved residue(s) required for the propagation of feature annotation.</text>
</comment>
<comment type="cofactor">
    <cofactor evidence="5">
        <name>Mo-molybdopterin</name>
        <dbReference type="ChEBI" id="CHEBI:71302"/>
    </cofactor>
    <text evidence="5">Binds 1 Mo-molybdopterin (Mo-MPT) cofactor per subunit.</text>
</comment>
<comment type="caution">
    <text evidence="7">The sequence shown here is derived from an EMBL/GenBank/DDBJ whole genome shotgun (WGS) entry which is preliminary data.</text>
</comment>
<keyword evidence="2 5" id="KW-0479">Metal-binding</keyword>
<keyword evidence="4 5" id="KW-0560">Oxidoreductase</keyword>
<dbReference type="EMBL" id="RCCI01000004">
    <property type="protein sequence ID" value="RLJ67792.1"/>
    <property type="molecule type" value="Genomic_DNA"/>
</dbReference>
<dbReference type="EC" id="1.8.5.-" evidence="5"/>
<feature type="binding site" evidence="5">
    <location>
        <position position="173"/>
    </location>
    <ligand>
        <name>Mo-molybdopterin</name>
        <dbReference type="ChEBI" id="CHEBI:71302"/>
    </ligand>
</feature>
<dbReference type="InterPro" id="IPR036374">
    <property type="entry name" value="OxRdtase_Mopterin-bd_sf"/>
</dbReference>
<evidence type="ECO:0000256" key="4">
    <source>
        <dbReference type="ARBA" id="ARBA00023002"/>
    </source>
</evidence>
<comment type="catalytic activity">
    <reaction evidence="5">
        <text>L-methionyl-[protein] + a quinone + H2O = L-methionyl-(S)-S-oxide-[protein] + a quinol</text>
        <dbReference type="Rhea" id="RHEA:51292"/>
        <dbReference type="Rhea" id="RHEA-COMP:12313"/>
        <dbReference type="Rhea" id="RHEA-COMP:12315"/>
        <dbReference type="ChEBI" id="CHEBI:15377"/>
        <dbReference type="ChEBI" id="CHEBI:16044"/>
        <dbReference type="ChEBI" id="CHEBI:24646"/>
        <dbReference type="ChEBI" id="CHEBI:44120"/>
        <dbReference type="ChEBI" id="CHEBI:132124"/>
    </reaction>
</comment>
<evidence type="ECO:0000259" key="6">
    <source>
        <dbReference type="Pfam" id="PF00174"/>
    </source>
</evidence>
<dbReference type="NCBIfam" id="NF003767">
    <property type="entry name" value="PRK05363.1"/>
    <property type="match status" value="1"/>
</dbReference>
<organism evidence="7 8">
    <name type="scientific">Sulfurisoma sediminicola</name>
    <dbReference type="NCBI Taxonomy" id="1381557"/>
    <lineage>
        <taxon>Bacteria</taxon>
        <taxon>Pseudomonadati</taxon>
        <taxon>Pseudomonadota</taxon>
        <taxon>Betaproteobacteria</taxon>
        <taxon>Nitrosomonadales</taxon>
        <taxon>Sterolibacteriaceae</taxon>
        <taxon>Sulfurisoma</taxon>
    </lineage>
</organism>
<dbReference type="GO" id="GO:0016672">
    <property type="term" value="F:oxidoreductase activity, acting on a sulfur group of donors, quinone or similar compound as acceptor"/>
    <property type="evidence" value="ECO:0007669"/>
    <property type="project" value="UniProtKB-UniRule"/>
</dbReference>
<comment type="function">
    <text evidence="5">Part of the MsrPQ system that repairs oxidized periplasmic proteins containing methionine sulfoxide residues (Met-O), using respiratory chain electrons. Thus protects these proteins from oxidative-stress damage caused by reactive species of oxygen and chlorine generated by the host defense mechanisms. MsrPQ is essential for the maintenance of envelope integrity under bleach stress, rescuing a wide series of structurally unrelated periplasmic proteins from methionine oxidation. The catalytic subunit MsrP is non-stereospecific, being able to reduce both (R-) and (S-) diastereoisomers of methionine sulfoxide.</text>
</comment>
<gene>
    <name evidence="5" type="primary">msrP</name>
    <name evidence="7" type="ORF">DFR35_0342</name>
</gene>
<dbReference type="Gene3D" id="3.90.420.10">
    <property type="entry name" value="Oxidoreductase, molybdopterin-binding domain"/>
    <property type="match status" value="1"/>
</dbReference>
<protein>
    <recommendedName>
        <fullName evidence="5">Protein-methionine-sulfoxide reductase catalytic subunit MsrP</fullName>
        <ecNumber evidence="5">1.8.5.-</ecNumber>
    </recommendedName>
</protein>
<evidence type="ECO:0000256" key="1">
    <source>
        <dbReference type="ARBA" id="ARBA00022505"/>
    </source>
</evidence>
<comment type="catalytic activity">
    <reaction evidence="5">
        <text>L-methionyl-[protein] + a quinone + H2O = L-methionyl-(R)-S-oxide-[protein] + a quinol</text>
        <dbReference type="Rhea" id="RHEA:51296"/>
        <dbReference type="Rhea" id="RHEA-COMP:12313"/>
        <dbReference type="Rhea" id="RHEA-COMP:12314"/>
        <dbReference type="ChEBI" id="CHEBI:15377"/>
        <dbReference type="ChEBI" id="CHEBI:16044"/>
        <dbReference type="ChEBI" id="CHEBI:24646"/>
        <dbReference type="ChEBI" id="CHEBI:45764"/>
        <dbReference type="ChEBI" id="CHEBI:132124"/>
    </reaction>
</comment>
<comment type="similarity">
    <text evidence="5">Belongs to the MsrP family.</text>
</comment>
<feature type="binding site" evidence="5">
    <location>
        <position position="226"/>
    </location>
    <ligand>
        <name>Mo-molybdopterin</name>
        <dbReference type="ChEBI" id="CHEBI:71302"/>
    </ligand>
</feature>
<accession>A0A497XIQ8</accession>
<dbReference type="HAMAP" id="MF_01206">
    <property type="entry name" value="MsrP"/>
    <property type="match status" value="1"/>
</dbReference>
<dbReference type="GO" id="GO:0046872">
    <property type="term" value="F:metal ion binding"/>
    <property type="evidence" value="ECO:0007669"/>
    <property type="project" value="UniProtKB-KW"/>
</dbReference>
<dbReference type="GO" id="GO:0030091">
    <property type="term" value="P:protein repair"/>
    <property type="evidence" value="ECO:0007669"/>
    <property type="project" value="UniProtKB-UniRule"/>
</dbReference>
<dbReference type="AlphaFoldDB" id="A0A497XIQ8"/>
<dbReference type="Pfam" id="PF00174">
    <property type="entry name" value="Oxidored_molyb"/>
    <property type="match status" value="1"/>
</dbReference>
<proteinExistence type="inferred from homology"/>
<sequence length="317" mass="35813">MGTKARNACLKFEMADKRIPPSEITPLQIYRERRRFIGAAGALALSGLLPAAASAQGLPGRKSALSTLEPPTPRDDIVNYGNFLEFASDKFGHVERSQAMAVRPWTVTVDGLVAKPRRFAIEDLLRLPLEERIYRHRCVEGWSMVVPWVGFPLASLLKQVEPLGSAKYVEFVSHADPAIMPNVRRQLLDWPYLEGLRLDEALHPLTLLAVGLYGEVLPKSNGAPLRLVVPWKYGYKSAKSVVAIRLVEREPRTIWMKGVPEEYGFYANVNPAVDHPRWSQKRERRIGEFFKRDTLPFNGYADQVAQLYAGMDLRKSF</sequence>
<dbReference type="InterPro" id="IPR022867">
    <property type="entry name" value="MsrP"/>
</dbReference>
<feature type="binding site" evidence="5">
    <location>
        <begin position="237"/>
        <end position="239"/>
    </location>
    <ligand>
        <name>Mo-molybdopterin</name>
        <dbReference type="ChEBI" id="CHEBI:71302"/>
    </ligand>
</feature>
<evidence type="ECO:0000256" key="5">
    <source>
        <dbReference type="HAMAP-Rule" id="MF_01206"/>
    </source>
</evidence>
<reference evidence="7 8" key="1">
    <citation type="submission" date="2018-10" db="EMBL/GenBank/DDBJ databases">
        <title>Genomic Encyclopedia of Type Strains, Phase IV (KMG-IV): sequencing the most valuable type-strain genomes for metagenomic binning, comparative biology and taxonomic classification.</title>
        <authorList>
            <person name="Goeker M."/>
        </authorList>
    </citation>
    <scope>NUCLEOTIDE SEQUENCE [LARGE SCALE GENOMIC DNA]</scope>
    <source>
        <strain evidence="7 8">DSM 26916</strain>
    </source>
</reference>
<feature type="binding site" evidence="5">
    <location>
        <position position="138"/>
    </location>
    <ligand>
        <name>Mo-molybdopterin</name>
        <dbReference type="ChEBI" id="CHEBI:71302"/>
    </ligand>
    <ligandPart>
        <name>Mo</name>
        <dbReference type="ChEBI" id="CHEBI:28685"/>
    </ligandPart>
</feature>
<feature type="domain" description="Oxidoreductase molybdopterin-binding" evidence="6">
    <location>
        <begin position="102"/>
        <end position="255"/>
    </location>
</feature>
<feature type="binding site" evidence="5">
    <location>
        <position position="221"/>
    </location>
    <ligand>
        <name>Mo-molybdopterin</name>
        <dbReference type="ChEBI" id="CHEBI:71302"/>
    </ligand>
</feature>
<keyword evidence="1 5" id="KW-0500">Molybdenum</keyword>
<comment type="subunit">
    <text evidence="5">Heterodimer of a catalytic subunit (MsrP) and a heme-binding subunit (MsrQ).</text>
</comment>
<dbReference type="SUPFAM" id="SSF56524">
    <property type="entry name" value="Oxidoreductase molybdopterin-binding domain"/>
    <property type="match status" value="1"/>
</dbReference>
<evidence type="ECO:0000256" key="3">
    <source>
        <dbReference type="ARBA" id="ARBA00022729"/>
    </source>
</evidence>
<dbReference type="PANTHER" id="PTHR43032:SF3">
    <property type="entry name" value="PROTEIN-METHIONINE-SULFOXIDE REDUCTASE CATALYTIC SUBUNIT MSRP"/>
    <property type="match status" value="1"/>
</dbReference>
<dbReference type="GO" id="GO:0043546">
    <property type="term" value="F:molybdopterin cofactor binding"/>
    <property type="evidence" value="ECO:0007669"/>
    <property type="project" value="UniProtKB-UniRule"/>
</dbReference>
<dbReference type="InterPro" id="IPR000572">
    <property type="entry name" value="OxRdtase_Mopterin-bd_dom"/>
</dbReference>
<evidence type="ECO:0000313" key="8">
    <source>
        <dbReference type="Proteomes" id="UP000268908"/>
    </source>
</evidence>
<evidence type="ECO:0000256" key="2">
    <source>
        <dbReference type="ARBA" id="ARBA00022723"/>
    </source>
</evidence>
<dbReference type="PANTHER" id="PTHR43032">
    <property type="entry name" value="PROTEIN-METHIONINE-SULFOXIDE REDUCTASE"/>
    <property type="match status" value="1"/>
</dbReference>
<dbReference type="Proteomes" id="UP000268908">
    <property type="component" value="Unassembled WGS sequence"/>
</dbReference>
<keyword evidence="3 5" id="KW-0732">Signal</keyword>